<organism evidence="1 2">
    <name type="scientific">Kipferlia bialata</name>
    <dbReference type="NCBI Taxonomy" id="797122"/>
    <lineage>
        <taxon>Eukaryota</taxon>
        <taxon>Metamonada</taxon>
        <taxon>Carpediemonas-like organisms</taxon>
        <taxon>Kipferlia</taxon>
    </lineage>
</organism>
<gene>
    <name evidence="1" type="ORF">KIPB_017195</name>
</gene>
<name>A0A391NWK5_9EUKA</name>
<feature type="non-terminal residue" evidence="1">
    <location>
        <position position="1"/>
    </location>
</feature>
<evidence type="ECO:0000313" key="2">
    <source>
        <dbReference type="Proteomes" id="UP000265618"/>
    </source>
</evidence>
<comment type="caution">
    <text evidence="1">The sequence shown here is derived from an EMBL/GenBank/DDBJ whole genome shotgun (WGS) entry which is preliminary data.</text>
</comment>
<proteinExistence type="predicted"/>
<dbReference type="EMBL" id="BDIP01011253">
    <property type="protein sequence ID" value="GCA65471.1"/>
    <property type="molecule type" value="Genomic_DNA"/>
</dbReference>
<accession>A0A391NWK5</accession>
<keyword evidence="2" id="KW-1185">Reference proteome</keyword>
<sequence>SYSNTMQRLLCRHSCPQIPLHL</sequence>
<dbReference type="AlphaFoldDB" id="A0A391NWK5"/>
<dbReference type="Proteomes" id="UP000265618">
    <property type="component" value="Unassembled WGS sequence"/>
</dbReference>
<protein>
    <submittedName>
        <fullName evidence="1">Uncharacterized protein</fullName>
    </submittedName>
</protein>
<reference evidence="1 2" key="1">
    <citation type="journal article" date="2018" name="PLoS ONE">
        <title>The draft genome of Kipferlia bialata reveals reductive genome evolution in fornicate parasites.</title>
        <authorList>
            <person name="Tanifuji G."/>
            <person name="Takabayashi S."/>
            <person name="Kume K."/>
            <person name="Takagi M."/>
            <person name="Nakayama T."/>
            <person name="Kamikawa R."/>
            <person name="Inagaki Y."/>
            <person name="Hashimoto T."/>
        </authorList>
    </citation>
    <scope>NUCLEOTIDE SEQUENCE [LARGE SCALE GENOMIC DNA]</scope>
    <source>
        <strain evidence="1">NY0173</strain>
    </source>
</reference>
<evidence type="ECO:0000313" key="1">
    <source>
        <dbReference type="EMBL" id="GCA65471.1"/>
    </source>
</evidence>